<sequence>MPELQANTKGRDALLVFEKDIGSAMATIQFEESSSRNKNSDDRHHDNSMSMQQDFIDNVRSLKAVMNDYGNPFLEDTTVKILYKQTQRNSHKFNKCNQYADYRIRM</sequence>
<dbReference type="Proteomes" id="UP000596742">
    <property type="component" value="Unassembled WGS sequence"/>
</dbReference>
<dbReference type="EMBL" id="UYJE01005564">
    <property type="protein sequence ID" value="VDI38251.1"/>
    <property type="molecule type" value="Genomic_DNA"/>
</dbReference>
<proteinExistence type="predicted"/>
<evidence type="ECO:0000313" key="2">
    <source>
        <dbReference type="EMBL" id="VDI38251.1"/>
    </source>
</evidence>
<comment type="caution">
    <text evidence="2">The sequence shown here is derived from an EMBL/GenBank/DDBJ whole genome shotgun (WGS) entry which is preliminary data.</text>
</comment>
<gene>
    <name evidence="2" type="ORF">MGAL_10B079986</name>
</gene>
<feature type="region of interest" description="Disordered" evidence="1">
    <location>
        <begin position="28"/>
        <end position="53"/>
    </location>
</feature>
<protein>
    <submittedName>
        <fullName evidence="2">Uncharacterized protein</fullName>
    </submittedName>
</protein>
<accession>A0A8B6EQB0</accession>
<feature type="compositionally biased region" description="Basic and acidic residues" evidence="1">
    <location>
        <begin position="33"/>
        <end position="47"/>
    </location>
</feature>
<name>A0A8B6EQB0_MYTGA</name>
<keyword evidence="3" id="KW-1185">Reference proteome</keyword>
<evidence type="ECO:0000313" key="3">
    <source>
        <dbReference type="Proteomes" id="UP000596742"/>
    </source>
</evidence>
<organism evidence="2 3">
    <name type="scientific">Mytilus galloprovincialis</name>
    <name type="common">Mediterranean mussel</name>
    <dbReference type="NCBI Taxonomy" id="29158"/>
    <lineage>
        <taxon>Eukaryota</taxon>
        <taxon>Metazoa</taxon>
        <taxon>Spiralia</taxon>
        <taxon>Lophotrochozoa</taxon>
        <taxon>Mollusca</taxon>
        <taxon>Bivalvia</taxon>
        <taxon>Autobranchia</taxon>
        <taxon>Pteriomorphia</taxon>
        <taxon>Mytilida</taxon>
        <taxon>Mytiloidea</taxon>
        <taxon>Mytilidae</taxon>
        <taxon>Mytilinae</taxon>
        <taxon>Mytilus</taxon>
    </lineage>
</organism>
<evidence type="ECO:0000256" key="1">
    <source>
        <dbReference type="SAM" id="MobiDB-lite"/>
    </source>
</evidence>
<dbReference type="AlphaFoldDB" id="A0A8B6EQB0"/>
<reference evidence="2" key="1">
    <citation type="submission" date="2018-11" db="EMBL/GenBank/DDBJ databases">
        <authorList>
            <person name="Alioto T."/>
            <person name="Alioto T."/>
        </authorList>
    </citation>
    <scope>NUCLEOTIDE SEQUENCE</scope>
</reference>